<evidence type="ECO:0008006" key="3">
    <source>
        <dbReference type="Google" id="ProtNLM"/>
    </source>
</evidence>
<sequence length="458" mass="50536">MSFEALGKDVLLEILFFCDISTVLVVSAINQALRRIALAKQLWLSLVLDPRFRDALDLPPPDRGQLECLSTKELIAVVQNAVTGPGESTYSASITTTSFQIPLDDMEDCPEAWLLPGARYILLHSTTQHTLCTYDVWSARRVWERPVQARTLCQVDLVPGGAVTRIFFVQTVDHPNTCTLHVEEVDLTTGASHELFNLSLGSTIFEVKPCAIVGDFLLGTVLHSTQTLILINWRASIFVPLWRASLCYIPMSPLSILRFCPNAQLIPGHILSTYKETSPPYAHFLAVTPLAAFSDRWQPLTEDDTVLAAQLEAGYTPGTIPIKNITTLERLEYNHWSLTPNFVTAAPDTLHAGAYNISVYGLQISKRPPRPVTLLGRIGNLITMTARLGKVSREPALLSYRFIPEQGQASSKLQLVSARRVSSLLQTYGCPRAVPTLSGNSISVVYRQCHQRTGADAA</sequence>
<name>A0A8H6Y8J8_9AGAR</name>
<comment type="caution">
    <text evidence="1">The sequence shown here is derived from an EMBL/GenBank/DDBJ whole genome shotgun (WGS) entry which is preliminary data.</text>
</comment>
<proteinExistence type="predicted"/>
<protein>
    <recommendedName>
        <fullName evidence="3">F-box domain-containing protein</fullName>
    </recommendedName>
</protein>
<dbReference type="AlphaFoldDB" id="A0A8H6Y8J8"/>
<accession>A0A8H6Y8J8</accession>
<keyword evidence="2" id="KW-1185">Reference proteome</keyword>
<dbReference type="EMBL" id="JACAZH010000012">
    <property type="protein sequence ID" value="KAF7353570.1"/>
    <property type="molecule type" value="Genomic_DNA"/>
</dbReference>
<evidence type="ECO:0000313" key="1">
    <source>
        <dbReference type="EMBL" id="KAF7353570.1"/>
    </source>
</evidence>
<organism evidence="1 2">
    <name type="scientific">Mycena sanguinolenta</name>
    <dbReference type="NCBI Taxonomy" id="230812"/>
    <lineage>
        <taxon>Eukaryota</taxon>
        <taxon>Fungi</taxon>
        <taxon>Dikarya</taxon>
        <taxon>Basidiomycota</taxon>
        <taxon>Agaricomycotina</taxon>
        <taxon>Agaricomycetes</taxon>
        <taxon>Agaricomycetidae</taxon>
        <taxon>Agaricales</taxon>
        <taxon>Marasmiineae</taxon>
        <taxon>Mycenaceae</taxon>
        <taxon>Mycena</taxon>
    </lineage>
</organism>
<reference evidence="1" key="1">
    <citation type="submission" date="2020-05" db="EMBL/GenBank/DDBJ databases">
        <title>Mycena genomes resolve the evolution of fungal bioluminescence.</title>
        <authorList>
            <person name="Tsai I.J."/>
        </authorList>
    </citation>
    <scope>NUCLEOTIDE SEQUENCE</scope>
    <source>
        <strain evidence="1">160909Yilan</strain>
    </source>
</reference>
<gene>
    <name evidence="1" type="ORF">MSAN_01547300</name>
</gene>
<dbReference type="Proteomes" id="UP000623467">
    <property type="component" value="Unassembled WGS sequence"/>
</dbReference>
<evidence type="ECO:0000313" key="2">
    <source>
        <dbReference type="Proteomes" id="UP000623467"/>
    </source>
</evidence>
<dbReference type="OrthoDB" id="10420373at2759"/>